<dbReference type="PANTHER" id="PTHR45614:SF51">
    <property type="entry name" value="MYB-LIKE DNA-BINDING PROTEIN BAS1"/>
    <property type="match status" value="1"/>
</dbReference>
<dbReference type="GO" id="GO:0000981">
    <property type="term" value="F:DNA-binding transcription factor activity, RNA polymerase II-specific"/>
    <property type="evidence" value="ECO:0007669"/>
    <property type="project" value="TreeGrafter"/>
</dbReference>
<dbReference type="Pfam" id="PF13921">
    <property type="entry name" value="Myb_DNA-bind_6"/>
    <property type="match status" value="1"/>
</dbReference>
<dbReference type="OrthoDB" id="2143914at2759"/>
<protein>
    <recommendedName>
        <fullName evidence="2">Myb-like domain-containing protein</fullName>
    </recommendedName>
</protein>
<feature type="domain" description="Myb-like" evidence="2">
    <location>
        <begin position="18"/>
        <end position="61"/>
    </location>
</feature>
<proteinExistence type="predicted"/>
<comment type="caution">
    <text evidence="3">The sequence shown here is derived from an EMBL/GenBank/DDBJ whole genome shotgun (WGS) entry which is preliminary data.</text>
</comment>
<dbReference type="AlphaFoldDB" id="A0A9P7MML6"/>
<dbReference type="InterPro" id="IPR009057">
    <property type="entry name" value="Homeodomain-like_sf"/>
</dbReference>
<dbReference type="SMART" id="SM00717">
    <property type="entry name" value="SANT"/>
    <property type="match status" value="2"/>
</dbReference>
<dbReference type="SUPFAM" id="SSF46689">
    <property type="entry name" value="Homeodomain-like"/>
    <property type="match status" value="2"/>
</dbReference>
<dbReference type="PANTHER" id="PTHR45614">
    <property type="entry name" value="MYB PROTEIN-RELATED"/>
    <property type="match status" value="1"/>
</dbReference>
<feature type="region of interest" description="Disordered" evidence="1">
    <location>
        <begin position="129"/>
        <end position="150"/>
    </location>
</feature>
<dbReference type="CDD" id="cd00167">
    <property type="entry name" value="SANT"/>
    <property type="match status" value="1"/>
</dbReference>
<dbReference type="Proteomes" id="UP000784919">
    <property type="component" value="Unassembled WGS sequence"/>
</dbReference>
<dbReference type="EMBL" id="SRPS01000418">
    <property type="protein sequence ID" value="KAG5958213.1"/>
    <property type="molecule type" value="Genomic_DNA"/>
</dbReference>
<sequence length="269" mass="31563">MGSPERAEILPVEPNHLWTAEDDELLLQLKWSDENLTWKEIADRFPRRTQGSCKKRYARILADMWDEQGKDRLANLYDSQKEKMWQEIAQEMNVPSKDAEQNHWRIGKREMEKRAGDKSLRILLRLTTTSHQQQPQTRTRGRSWSGEEEASLFDHRAAGKDWEDIGSLLPGRSVNSCPIYHERVLNTAGGWIPELQTDLSRLYKERKSEMWAELAEQLAVQWQSAEAMHWILGLKGMRERARFPQTPPNLMDCEPFDNCWETLMLNRDS</sequence>
<organism evidence="3 4">
    <name type="scientific">Claviceps arundinis</name>
    <dbReference type="NCBI Taxonomy" id="1623583"/>
    <lineage>
        <taxon>Eukaryota</taxon>
        <taxon>Fungi</taxon>
        <taxon>Dikarya</taxon>
        <taxon>Ascomycota</taxon>
        <taxon>Pezizomycotina</taxon>
        <taxon>Sordariomycetes</taxon>
        <taxon>Hypocreomycetidae</taxon>
        <taxon>Hypocreales</taxon>
        <taxon>Clavicipitaceae</taxon>
        <taxon>Claviceps</taxon>
    </lineage>
</organism>
<accession>A0A9P7MML6</accession>
<dbReference type="InterPro" id="IPR001005">
    <property type="entry name" value="SANT/Myb"/>
</dbReference>
<evidence type="ECO:0000256" key="1">
    <source>
        <dbReference type="SAM" id="MobiDB-lite"/>
    </source>
</evidence>
<dbReference type="GO" id="GO:0005634">
    <property type="term" value="C:nucleus"/>
    <property type="evidence" value="ECO:0007669"/>
    <property type="project" value="TreeGrafter"/>
</dbReference>
<reference evidence="3" key="1">
    <citation type="journal article" date="2020" name="bioRxiv">
        <title>Whole genome comparisons of ergot fungi reveals the divergence and evolution of species within the genus Claviceps are the result of varying mechanisms driving genome evolution and host range expansion.</title>
        <authorList>
            <person name="Wyka S.A."/>
            <person name="Mondo S.J."/>
            <person name="Liu M."/>
            <person name="Dettman J."/>
            <person name="Nalam V."/>
            <person name="Broders K.D."/>
        </authorList>
    </citation>
    <scope>NUCLEOTIDE SEQUENCE</scope>
    <source>
        <strain evidence="3">CCC 1102</strain>
    </source>
</reference>
<feature type="domain" description="Myb-like" evidence="2">
    <location>
        <begin position="136"/>
        <end position="185"/>
    </location>
</feature>
<evidence type="ECO:0000259" key="2">
    <source>
        <dbReference type="PROSITE" id="PS50090"/>
    </source>
</evidence>
<dbReference type="PROSITE" id="PS50090">
    <property type="entry name" value="MYB_LIKE"/>
    <property type="match status" value="2"/>
</dbReference>
<evidence type="ECO:0000313" key="4">
    <source>
        <dbReference type="Proteomes" id="UP000784919"/>
    </source>
</evidence>
<dbReference type="Gene3D" id="1.10.10.60">
    <property type="entry name" value="Homeodomain-like"/>
    <property type="match status" value="1"/>
</dbReference>
<evidence type="ECO:0000313" key="3">
    <source>
        <dbReference type="EMBL" id="KAG5958213.1"/>
    </source>
</evidence>
<dbReference type="InterPro" id="IPR050560">
    <property type="entry name" value="MYB_TF"/>
</dbReference>
<name>A0A9P7MML6_9HYPO</name>
<dbReference type="GO" id="GO:0000978">
    <property type="term" value="F:RNA polymerase II cis-regulatory region sequence-specific DNA binding"/>
    <property type="evidence" value="ECO:0007669"/>
    <property type="project" value="TreeGrafter"/>
</dbReference>
<gene>
    <name evidence="3" type="ORF">E4U56_005728</name>
</gene>